<name>A7MM07_CROS8</name>
<dbReference type="Proteomes" id="UP000000260">
    <property type="component" value="Chromosome"/>
</dbReference>
<protein>
    <submittedName>
        <fullName evidence="1">Uncharacterized protein</fullName>
    </submittedName>
</protein>
<dbReference type="KEGG" id="esa:ESA_00290"/>
<gene>
    <name evidence="1" type="ordered locus">ESA_00290</name>
</gene>
<dbReference type="HOGENOM" id="CLU_3029954_0_0_6"/>
<dbReference type="EMBL" id="CP000783">
    <property type="protein sequence ID" value="ABU75590.1"/>
    <property type="molecule type" value="Genomic_DNA"/>
</dbReference>
<evidence type="ECO:0000313" key="2">
    <source>
        <dbReference type="Proteomes" id="UP000000260"/>
    </source>
</evidence>
<accession>A7MM07</accession>
<dbReference type="AlphaFoldDB" id="A7MM07"/>
<organism evidence="1 2">
    <name type="scientific">Cronobacter sakazakii (strain ATCC BAA-894)</name>
    <name type="common">Enterobacter sakazakii</name>
    <dbReference type="NCBI Taxonomy" id="290339"/>
    <lineage>
        <taxon>Bacteria</taxon>
        <taxon>Pseudomonadati</taxon>
        <taxon>Pseudomonadota</taxon>
        <taxon>Gammaproteobacteria</taxon>
        <taxon>Enterobacterales</taxon>
        <taxon>Enterobacteriaceae</taxon>
        <taxon>Cronobacter</taxon>
    </lineage>
</organism>
<reference evidence="1 2" key="1">
    <citation type="journal article" date="2010" name="PLoS ONE">
        <title>Genome sequence of Cronobacter sakazakii BAA-894 and comparative genomic hybridization analysis with other Cronobacter species.</title>
        <authorList>
            <person name="Kucerova E."/>
            <person name="Clifton S.W."/>
            <person name="Xia X.Q."/>
            <person name="Long F."/>
            <person name="Porwollik S."/>
            <person name="Fulton L."/>
            <person name="Fronick C."/>
            <person name="Minx P."/>
            <person name="Kyung K."/>
            <person name="Warren W."/>
            <person name="Fulton R."/>
            <person name="Feng D."/>
            <person name="Wollam A."/>
            <person name="Shah N."/>
            <person name="Bhonagiri V."/>
            <person name="Nash W.E."/>
            <person name="Hallsworth-Pepin K."/>
            <person name="Wilson R.K."/>
            <person name="McClelland M."/>
            <person name="Forsythe S.J."/>
        </authorList>
    </citation>
    <scope>NUCLEOTIDE SEQUENCE [LARGE SCALE GENOMIC DNA]</scope>
    <source>
        <strain evidence="1 2">ATCC BAA-894</strain>
    </source>
</reference>
<evidence type="ECO:0000313" key="1">
    <source>
        <dbReference type="EMBL" id="ABU75590.1"/>
    </source>
</evidence>
<sequence>MIVDIFFPWQKPGFLRQIFIKNRSDDNRLKYIRFPKSWKPIFRFVSVIRISPEKL</sequence>
<keyword evidence="2" id="KW-1185">Reference proteome</keyword>
<proteinExistence type="predicted"/>